<gene>
    <name evidence="4" type="ORF">Ga0074812_13841</name>
</gene>
<evidence type="ECO:0000313" key="4">
    <source>
        <dbReference type="EMBL" id="CUU60326.1"/>
    </source>
</evidence>
<dbReference type="RefSeq" id="WP_091285074.1">
    <property type="nucleotide sequence ID" value="NZ_FAOZ01000038.1"/>
</dbReference>
<proteinExistence type="inferred from homology"/>
<dbReference type="EMBL" id="FAOZ01000038">
    <property type="protein sequence ID" value="CUU60326.1"/>
    <property type="molecule type" value="Genomic_DNA"/>
</dbReference>
<dbReference type="Proteomes" id="UP000198802">
    <property type="component" value="Unassembled WGS sequence"/>
</dbReference>
<sequence length="469" mass="48212">MLSQPAATTEVTSGGTASGGTAAPWAGDAVGLVDSYRRGDRDPVTELERVLGALERSRLGAVCHVDADAARRAAAQVDLALPLAGVPFAVKELEQVAGWPRADASVPLRGRRSARHSTQVRRLVAAGAIPVAQTTSSELARGAHTASRLHGITRNPWRLTASAGGSSGGSAAAVAGGLFALATATDGGGSTRQPAAMCGLPGLKVSWRIVPGGPEPVLEPFTVVTTTLSRSVRDIARALDATAGFDPRDPFSAPISARFEVGLGTVPTAGLRVAWLPDLGGAAHDQGVVTVVERALRDLVAAAGLRLAALATPVVPGPSAAFAAIGALRIRRFLGPYWPACADELTTEIRDVMVAADSLDARVLTELDTYRIDVIETMAALFDDVDLVACPTTGEAFDAETGSPAPGPLPLANISGCPAISIPVGTGPTGLPVGLHLFAPHHRDDLLLELAAAVERDRPWPLVAPASPW</sequence>
<organism evidence="4 5">
    <name type="scientific">Parafrankia irregularis</name>
    <dbReference type="NCBI Taxonomy" id="795642"/>
    <lineage>
        <taxon>Bacteria</taxon>
        <taxon>Bacillati</taxon>
        <taxon>Actinomycetota</taxon>
        <taxon>Actinomycetes</taxon>
        <taxon>Frankiales</taxon>
        <taxon>Frankiaceae</taxon>
        <taxon>Parafrankia</taxon>
    </lineage>
</organism>
<dbReference type="GO" id="GO:0016740">
    <property type="term" value="F:transferase activity"/>
    <property type="evidence" value="ECO:0007669"/>
    <property type="project" value="UniProtKB-KW"/>
</dbReference>
<accession>A0A0S4R0H4</accession>
<dbReference type="Gene3D" id="3.90.1300.10">
    <property type="entry name" value="Amidase signature (AS) domain"/>
    <property type="match status" value="1"/>
</dbReference>
<keyword evidence="4" id="KW-0808">Transferase</keyword>
<dbReference type="InterPro" id="IPR023631">
    <property type="entry name" value="Amidase_dom"/>
</dbReference>
<feature type="region of interest" description="Disordered" evidence="2">
    <location>
        <begin position="1"/>
        <end position="24"/>
    </location>
</feature>
<dbReference type="InterPro" id="IPR036928">
    <property type="entry name" value="AS_sf"/>
</dbReference>
<dbReference type="SUPFAM" id="SSF75304">
    <property type="entry name" value="Amidase signature (AS) enzymes"/>
    <property type="match status" value="1"/>
</dbReference>
<feature type="domain" description="Amidase" evidence="3">
    <location>
        <begin position="57"/>
        <end position="448"/>
    </location>
</feature>
<protein>
    <submittedName>
        <fullName evidence="4">Aspartyl-tRNA(Asn)/glutamyl-tRNA(Gln) amidotransferase subunit A</fullName>
    </submittedName>
</protein>
<evidence type="ECO:0000256" key="2">
    <source>
        <dbReference type="SAM" id="MobiDB-lite"/>
    </source>
</evidence>
<dbReference type="PANTHER" id="PTHR11895">
    <property type="entry name" value="TRANSAMIDASE"/>
    <property type="match status" value="1"/>
</dbReference>
<evidence type="ECO:0000256" key="1">
    <source>
        <dbReference type="ARBA" id="ARBA00009199"/>
    </source>
</evidence>
<dbReference type="PANTHER" id="PTHR11895:SF7">
    <property type="entry name" value="GLUTAMYL-TRNA(GLN) AMIDOTRANSFERASE SUBUNIT A, MITOCHONDRIAL"/>
    <property type="match status" value="1"/>
</dbReference>
<evidence type="ECO:0000313" key="5">
    <source>
        <dbReference type="Proteomes" id="UP000198802"/>
    </source>
</evidence>
<evidence type="ECO:0000259" key="3">
    <source>
        <dbReference type="Pfam" id="PF01425"/>
    </source>
</evidence>
<dbReference type="InterPro" id="IPR000120">
    <property type="entry name" value="Amidase"/>
</dbReference>
<keyword evidence="5" id="KW-1185">Reference proteome</keyword>
<reference evidence="5" key="1">
    <citation type="submission" date="2015-11" db="EMBL/GenBank/DDBJ databases">
        <authorList>
            <person name="Varghese N."/>
        </authorList>
    </citation>
    <scope>NUCLEOTIDE SEQUENCE [LARGE SCALE GENOMIC DNA]</scope>
    <source>
        <strain evidence="5">DSM 45899</strain>
    </source>
</reference>
<dbReference type="Pfam" id="PF01425">
    <property type="entry name" value="Amidase"/>
    <property type="match status" value="1"/>
</dbReference>
<comment type="similarity">
    <text evidence="1">Belongs to the amidase family.</text>
</comment>
<dbReference type="AlphaFoldDB" id="A0A0S4R0H4"/>
<name>A0A0S4R0H4_9ACTN</name>